<dbReference type="CDD" id="cd21631">
    <property type="entry name" value="RHH_CopG_NikR-like"/>
    <property type="match status" value="1"/>
</dbReference>
<comment type="caution">
    <text evidence="1">The sequence shown here is derived from an EMBL/GenBank/DDBJ whole genome shotgun (WGS) entry which is preliminary data.</text>
</comment>
<name>A0ABW0SW22_9GAMM</name>
<organism evidence="1 2">
    <name type="scientific">Rhodanobacter terrae</name>
    <dbReference type="NCBI Taxonomy" id="418647"/>
    <lineage>
        <taxon>Bacteria</taxon>
        <taxon>Pseudomonadati</taxon>
        <taxon>Pseudomonadota</taxon>
        <taxon>Gammaproteobacteria</taxon>
        <taxon>Lysobacterales</taxon>
        <taxon>Rhodanobacteraceae</taxon>
        <taxon>Rhodanobacter</taxon>
    </lineage>
</organism>
<evidence type="ECO:0000313" key="1">
    <source>
        <dbReference type="EMBL" id="MFC5581047.1"/>
    </source>
</evidence>
<dbReference type="EMBL" id="JBHSNG010000006">
    <property type="protein sequence ID" value="MFC5581047.1"/>
    <property type="molecule type" value="Genomic_DNA"/>
</dbReference>
<dbReference type="RefSeq" id="WP_377326107.1">
    <property type="nucleotide sequence ID" value="NZ_JBHSNG010000006.1"/>
</dbReference>
<reference evidence="2" key="1">
    <citation type="journal article" date="2019" name="Int. J. Syst. Evol. Microbiol.">
        <title>The Global Catalogue of Microorganisms (GCM) 10K type strain sequencing project: providing services to taxonomists for standard genome sequencing and annotation.</title>
        <authorList>
            <consortium name="The Broad Institute Genomics Platform"/>
            <consortium name="The Broad Institute Genome Sequencing Center for Infectious Disease"/>
            <person name="Wu L."/>
            <person name="Ma J."/>
        </authorList>
    </citation>
    <scope>NUCLEOTIDE SEQUENCE [LARGE SCALE GENOMIC DNA]</scope>
    <source>
        <strain evidence="2">CGMCC 1.13587</strain>
    </source>
</reference>
<gene>
    <name evidence="1" type="ORF">ACFPPB_07975</name>
</gene>
<accession>A0ABW0SW22</accession>
<proteinExistence type="predicted"/>
<sequence length="78" mass="8628">MKVAISLPDPVFSAAEKLAHRLRVSRSQLYAEAIEEYLGKRQDSMVTEQLNAVYTTVQEPVDSALTVAQLGVIGHEAW</sequence>
<keyword evidence="2" id="KW-1185">Reference proteome</keyword>
<protein>
    <submittedName>
        <fullName evidence="1">CopG family transcriptional regulator</fullName>
    </submittedName>
</protein>
<evidence type="ECO:0000313" key="2">
    <source>
        <dbReference type="Proteomes" id="UP001596111"/>
    </source>
</evidence>
<dbReference type="Proteomes" id="UP001596111">
    <property type="component" value="Unassembled WGS sequence"/>
</dbReference>
<dbReference type="InterPro" id="IPR013321">
    <property type="entry name" value="Arc_rbn_hlx_hlx"/>
</dbReference>
<dbReference type="Gene3D" id="1.10.1220.10">
    <property type="entry name" value="Met repressor-like"/>
    <property type="match status" value="1"/>
</dbReference>
<dbReference type="SUPFAM" id="SSF47598">
    <property type="entry name" value="Ribbon-helix-helix"/>
    <property type="match status" value="1"/>
</dbReference>
<dbReference type="InterPro" id="IPR010985">
    <property type="entry name" value="Ribbon_hlx_hlx"/>
</dbReference>